<feature type="domain" description="HTH gntR-type" evidence="5">
    <location>
        <begin position="13"/>
        <end position="81"/>
    </location>
</feature>
<keyword evidence="2" id="KW-0238">DNA-binding</keyword>
<gene>
    <name evidence="6" type="ORF">J2S23_001346</name>
</gene>
<proteinExistence type="predicted"/>
<comment type="caution">
    <text evidence="6">The sequence shown here is derived from an EMBL/GenBank/DDBJ whole genome shotgun (WGS) entry which is preliminary data.</text>
</comment>
<evidence type="ECO:0000256" key="3">
    <source>
        <dbReference type="ARBA" id="ARBA00023163"/>
    </source>
</evidence>
<keyword evidence="1" id="KW-0805">Transcription regulation</keyword>
<protein>
    <submittedName>
        <fullName evidence="6">K+/H+ antiporter YhaU regulatory subunit KhtT</fullName>
    </submittedName>
</protein>
<dbReference type="InterPro" id="IPR036388">
    <property type="entry name" value="WH-like_DNA-bd_sf"/>
</dbReference>
<dbReference type="Gene3D" id="1.10.10.10">
    <property type="entry name" value="Winged helix-like DNA-binding domain superfamily/Winged helix DNA-binding domain"/>
    <property type="match status" value="1"/>
</dbReference>
<keyword evidence="7" id="KW-1185">Reference proteome</keyword>
<dbReference type="SUPFAM" id="SSF46785">
    <property type="entry name" value="Winged helix' DNA-binding domain"/>
    <property type="match status" value="1"/>
</dbReference>
<evidence type="ECO:0000313" key="7">
    <source>
        <dbReference type="Proteomes" id="UP001223079"/>
    </source>
</evidence>
<dbReference type="PANTHER" id="PTHR44846">
    <property type="entry name" value="MANNOSYL-D-GLYCERATE TRANSPORT/METABOLISM SYSTEM REPRESSOR MNGR-RELATED"/>
    <property type="match status" value="1"/>
</dbReference>
<dbReference type="InterPro" id="IPR036390">
    <property type="entry name" value="WH_DNA-bd_sf"/>
</dbReference>
<name>A0ABT9YS21_9STRE</name>
<feature type="coiled-coil region" evidence="4">
    <location>
        <begin position="101"/>
        <end position="135"/>
    </location>
</feature>
<dbReference type="Gene3D" id="3.30.70.1450">
    <property type="entry name" value="Regulator of K+ conductance, C-terminal domain"/>
    <property type="match status" value="1"/>
</dbReference>
<dbReference type="InterPro" id="IPR050679">
    <property type="entry name" value="Bact_HTH_transcr_reg"/>
</dbReference>
<evidence type="ECO:0000256" key="2">
    <source>
        <dbReference type="ARBA" id="ARBA00023125"/>
    </source>
</evidence>
<dbReference type="SUPFAM" id="SSF116726">
    <property type="entry name" value="TrkA C-terminal domain-like"/>
    <property type="match status" value="1"/>
</dbReference>
<dbReference type="Proteomes" id="UP001223079">
    <property type="component" value="Unassembled WGS sequence"/>
</dbReference>
<dbReference type="EMBL" id="JAUSTM010000012">
    <property type="protein sequence ID" value="MDQ0222788.1"/>
    <property type="molecule type" value="Genomic_DNA"/>
</dbReference>
<dbReference type="PROSITE" id="PS50949">
    <property type="entry name" value="HTH_GNTR"/>
    <property type="match status" value="1"/>
</dbReference>
<dbReference type="InterPro" id="IPR036721">
    <property type="entry name" value="RCK_C_sf"/>
</dbReference>
<dbReference type="InterPro" id="IPR000524">
    <property type="entry name" value="Tscrpt_reg_HTH_GntR"/>
</dbReference>
<evidence type="ECO:0000313" key="6">
    <source>
        <dbReference type="EMBL" id="MDQ0222788.1"/>
    </source>
</evidence>
<evidence type="ECO:0000256" key="4">
    <source>
        <dbReference type="SAM" id="Coils"/>
    </source>
</evidence>
<organism evidence="6 7">
    <name type="scientific">Streptococcus moroccensis</name>
    <dbReference type="NCBI Taxonomy" id="1451356"/>
    <lineage>
        <taxon>Bacteria</taxon>
        <taxon>Bacillati</taxon>
        <taxon>Bacillota</taxon>
        <taxon>Bacilli</taxon>
        <taxon>Lactobacillales</taxon>
        <taxon>Streptococcaceae</taxon>
        <taxon>Streptococcus</taxon>
    </lineage>
</organism>
<dbReference type="SMART" id="SM00345">
    <property type="entry name" value="HTH_GNTR"/>
    <property type="match status" value="1"/>
</dbReference>
<evidence type="ECO:0000259" key="5">
    <source>
        <dbReference type="PROSITE" id="PS50949"/>
    </source>
</evidence>
<reference evidence="6 7" key="1">
    <citation type="submission" date="2023-07" db="EMBL/GenBank/DDBJ databases">
        <title>Genomic Encyclopedia of Type Strains, Phase IV (KMG-IV): sequencing the most valuable type-strain genomes for metagenomic binning, comparative biology and taxonomic classification.</title>
        <authorList>
            <person name="Goeker M."/>
        </authorList>
    </citation>
    <scope>NUCLEOTIDE SEQUENCE [LARGE SCALE GENOMIC DNA]</scope>
    <source>
        <strain evidence="6 7">DSM 105143</strain>
    </source>
</reference>
<sequence>MNQSVQRRSWGNTAKYQKIAVAVAKKIATGDYKVGQKIKSRTTLASLFNVSPETVRKGINILADHKIVTTKHGSGVWITSQDKALAFVQSYEQDHSLAVIRQDIEEKLESQRLEMLKLEQALEELFQQAKKSSGQFALQLYRLVLKNPLKEPNVSLLQRNIWQNSGATIVALARDETLKISPNPKLIPRQGDVIYFVGSEESQEQMELLFDQAQSELLNEKEPQYGQTQN</sequence>
<dbReference type="Pfam" id="PF00392">
    <property type="entry name" value="GntR"/>
    <property type="match status" value="1"/>
</dbReference>
<keyword evidence="4" id="KW-0175">Coiled coil</keyword>
<dbReference type="PANTHER" id="PTHR44846:SF1">
    <property type="entry name" value="MANNOSYL-D-GLYCERATE TRANSPORT_METABOLISM SYSTEM REPRESSOR MNGR-RELATED"/>
    <property type="match status" value="1"/>
</dbReference>
<evidence type="ECO:0000256" key="1">
    <source>
        <dbReference type="ARBA" id="ARBA00023015"/>
    </source>
</evidence>
<keyword evidence="3" id="KW-0804">Transcription</keyword>
<accession>A0ABT9YS21</accession>
<dbReference type="CDD" id="cd07377">
    <property type="entry name" value="WHTH_GntR"/>
    <property type="match status" value="1"/>
</dbReference>
<dbReference type="RefSeq" id="WP_307121969.1">
    <property type="nucleotide sequence ID" value="NZ_JAUSTM010000012.1"/>
</dbReference>